<keyword evidence="8" id="KW-1185">Reference proteome</keyword>
<proteinExistence type="predicted"/>
<keyword evidence="4 5" id="KW-0472">Membrane</keyword>
<evidence type="ECO:0000313" key="7">
    <source>
        <dbReference type="EMBL" id="TQE42889.1"/>
    </source>
</evidence>
<dbReference type="EMBL" id="VHIR01000016">
    <property type="protein sequence ID" value="TQE42889.1"/>
    <property type="molecule type" value="Genomic_DNA"/>
</dbReference>
<evidence type="ECO:0000259" key="6">
    <source>
        <dbReference type="Pfam" id="PF02656"/>
    </source>
</evidence>
<evidence type="ECO:0000256" key="5">
    <source>
        <dbReference type="SAM" id="Phobius"/>
    </source>
</evidence>
<feature type="transmembrane region" description="Helical" evidence="5">
    <location>
        <begin position="36"/>
        <end position="58"/>
    </location>
</feature>
<feature type="transmembrane region" description="Helical" evidence="5">
    <location>
        <begin position="79"/>
        <end position="98"/>
    </location>
</feature>
<sequence>MPSALFDAGLQPERTRLSWQRTALAAVGALLLTLRAAGFAVSWALVLVAIAAGGLYLAARARAGAVDRRLAAGEGLPGAGTLAGLAGLTVGLALLGLVSL</sequence>
<gene>
    <name evidence="7" type="ORF">EJK80_10260</name>
</gene>
<dbReference type="AlphaFoldDB" id="A0A540R575"/>
<dbReference type="InterPro" id="IPR003807">
    <property type="entry name" value="DUF202"/>
</dbReference>
<reference evidence="7 8" key="1">
    <citation type="submission" date="2019-06" db="EMBL/GenBank/DDBJ databases">
        <title>Draft genome of C. phoceense Strain 272.</title>
        <authorList>
            <person name="Pacheco L.G.C."/>
            <person name="Barberis C.M."/>
            <person name="Almuzara M.N."/>
            <person name="Traglia G.M."/>
            <person name="Santos C.S."/>
            <person name="Rocha D.J.P.G."/>
            <person name="Aguiar E.R.G.R."/>
            <person name="Vay C.A."/>
        </authorList>
    </citation>
    <scope>NUCLEOTIDE SEQUENCE [LARGE SCALE GENOMIC DNA]</scope>
    <source>
        <strain evidence="7 8">272</strain>
    </source>
</reference>
<evidence type="ECO:0000256" key="1">
    <source>
        <dbReference type="ARBA" id="ARBA00004127"/>
    </source>
</evidence>
<feature type="domain" description="DUF202" evidence="6">
    <location>
        <begin position="8"/>
        <end position="59"/>
    </location>
</feature>
<dbReference type="GO" id="GO:0012505">
    <property type="term" value="C:endomembrane system"/>
    <property type="evidence" value="ECO:0007669"/>
    <property type="project" value="UniProtKB-SubCell"/>
</dbReference>
<evidence type="ECO:0000256" key="4">
    <source>
        <dbReference type="ARBA" id="ARBA00023136"/>
    </source>
</evidence>
<accession>A0A540R575</accession>
<protein>
    <recommendedName>
        <fullName evidence="6">DUF202 domain-containing protein</fullName>
    </recommendedName>
</protein>
<keyword evidence="3 5" id="KW-1133">Transmembrane helix</keyword>
<evidence type="ECO:0000313" key="8">
    <source>
        <dbReference type="Proteomes" id="UP000318080"/>
    </source>
</evidence>
<evidence type="ECO:0000256" key="3">
    <source>
        <dbReference type="ARBA" id="ARBA00022989"/>
    </source>
</evidence>
<dbReference type="Proteomes" id="UP000318080">
    <property type="component" value="Unassembled WGS sequence"/>
</dbReference>
<organism evidence="7 8">
    <name type="scientific">Corynebacterium phoceense</name>
    <dbReference type="NCBI Taxonomy" id="1686286"/>
    <lineage>
        <taxon>Bacteria</taxon>
        <taxon>Bacillati</taxon>
        <taxon>Actinomycetota</taxon>
        <taxon>Actinomycetes</taxon>
        <taxon>Mycobacteriales</taxon>
        <taxon>Corynebacteriaceae</taxon>
        <taxon>Corynebacterium</taxon>
    </lineage>
</organism>
<keyword evidence="2 5" id="KW-0812">Transmembrane</keyword>
<comment type="caution">
    <text evidence="7">The sequence shown here is derived from an EMBL/GenBank/DDBJ whole genome shotgun (WGS) entry which is preliminary data.</text>
</comment>
<name>A0A540R575_9CORY</name>
<comment type="subcellular location">
    <subcellularLocation>
        <location evidence="1">Endomembrane system</location>
        <topology evidence="1">Multi-pass membrane protein</topology>
    </subcellularLocation>
</comment>
<evidence type="ECO:0000256" key="2">
    <source>
        <dbReference type="ARBA" id="ARBA00022692"/>
    </source>
</evidence>
<dbReference type="RefSeq" id="WP_066485979.1">
    <property type="nucleotide sequence ID" value="NZ_JADPQA010000016.1"/>
</dbReference>
<dbReference type="Pfam" id="PF02656">
    <property type="entry name" value="DUF202"/>
    <property type="match status" value="1"/>
</dbReference>